<evidence type="ECO:0000313" key="7">
    <source>
        <dbReference type="EMBL" id="QHW32002.1"/>
    </source>
</evidence>
<dbReference type="PROSITE" id="PS51935">
    <property type="entry name" value="NLPC_P60"/>
    <property type="match status" value="1"/>
</dbReference>
<keyword evidence="3" id="KW-0378">Hydrolase</keyword>
<feature type="chain" id="PRO_5039619021" evidence="5">
    <location>
        <begin position="21"/>
        <end position="225"/>
    </location>
</feature>
<dbReference type="Pfam" id="PF00877">
    <property type="entry name" value="NLPC_P60"/>
    <property type="match status" value="1"/>
</dbReference>
<reference evidence="7 8" key="1">
    <citation type="submission" date="2020-02" db="EMBL/GenBank/DDBJ databases">
        <title>Paenibacillus sp. nov., isolated from rhizosphere soil of tomato.</title>
        <authorList>
            <person name="Weon H.-Y."/>
            <person name="Lee S.A."/>
        </authorList>
    </citation>
    <scope>NUCLEOTIDE SEQUENCE [LARGE SCALE GENOMIC DNA]</scope>
    <source>
        <strain evidence="7 8">14171R-81</strain>
    </source>
</reference>
<keyword evidence="2" id="KW-0645">Protease</keyword>
<dbReference type="PANTHER" id="PTHR47053:SF1">
    <property type="entry name" value="MUREIN DD-ENDOPEPTIDASE MEPH-RELATED"/>
    <property type="match status" value="1"/>
</dbReference>
<name>A0A6C0P5W5_9BACL</name>
<keyword evidence="5" id="KW-0732">Signal</keyword>
<comment type="similarity">
    <text evidence="1">Belongs to the peptidase C40 family.</text>
</comment>
<dbReference type="GO" id="GO:0008234">
    <property type="term" value="F:cysteine-type peptidase activity"/>
    <property type="evidence" value="ECO:0007669"/>
    <property type="project" value="UniProtKB-KW"/>
</dbReference>
<feature type="domain" description="NlpC/P60" evidence="6">
    <location>
        <begin position="101"/>
        <end position="225"/>
    </location>
</feature>
<feature type="signal peptide" evidence="5">
    <location>
        <begin position="1"/>
        <end position="20"/>
    </location>
</feature>
<dbReference type="InterPro" id="IPR036365">
    <property type="entry name" value="PGBD-like_sf"/>
</dbReference>
<evidence type="ECO:0000313" key="8">
    <source>
        <dbReference type="Proteomes" id="UP000479114"/>
    </source>
</evidence>
<dbReference type="InterPro" id="IPR036366">
    <property type="entry name" value="PGBDSf"/>
</dbReference>
<sequence length="225" mass="23900">MKKSVTFLLAALILSGPAGAVLLPGAGQAQAASAVLSVGVTGGAVTQLQSNLLSLGFFDYPSATGYYGSYTQAAVSEFQSSYALPVTGQADAITAEAVRRAVLKQSLVQDTYSYIGIPYIWGGATPSPGFDCSGFIYYMYSKFGVPQTRTTTVNLFKQGYTVYKSMLRPGDLVFFRIAGGTDVDHVGIYAGNGAFISATSSKGIYVQQLDNSYWGPRYAGARRIY</sequence>
<dbReference type="InterPro" id="IPR000064">
    <property type="entry name" value="NLP_P60_dom"/>
</dbReference>
<keyword evidence="4" id="KW-0788">Thiol protease</keyword>
<dbReference type="Gene3D" id="3.90.1720.10">
    <property type="entry name" value="endopeptidase domain like (from Nostoc punctiforme)"/>
    <property type="match status" value="1"/>
</dbReference>
<organism evidence="7 8">
    <name type="scientific">Paenibacillus rhizovicinus</name>
    <dbReference type="NCBI Taxonomy" id="2704463"/>
    <lineage>
        <taxon>Bacteria</taxon>
        <taxon>Bacillati</taxon>
        <taxon>Bacillota</taxon>
        <taxon>Bacilli</taxon>
        <taxon>Bacillales</taxon>
        <taxon>Paenibacillaceae</taxon>
        <taxon>Paenibacillus</taxon>
    </lineage>
</organism>
<dbReference type="AlphaFoldDB" id="A0A6C0P5W5"/>
<evidence type="ECO:0000259" key="6">
    <source>
        <dbReference type="PROSITE" id="PS51935"/>
    </source>
</evidence>
<gene>
    <name evidence="7" type="ORF">GZH47_15075</name>
</gene>
<accession>A0A6C0P5W5</accession>
<evidence type="ECO:0000256" key="3">
    <source>
        <dbReference type="ARBA" id="ARBA00022801"/>
    </source>
</evidence>
<dbReference type="KEGG" id="prz:GZH47_15075"/>
<dbReference type="Pfam" id="PF01471">
    <property type="entry name" value="PG_binding_1"/>
    <property type="match status" value="1"/>
</dbReference>
<dbReference type="InterPro" id="IPR051202">
    <property type="entry name" value="Peptidase_C40"/>
</dbReference>
<dbReference type="SUPFAM" id="SSF47090">
    <property type="entry name" value="PGBD-like"/>
    <property type="match status" value="1"/>
</dbReference>
<dbReference type="Proteomes" id="UP000479114">
    <property type="component" value="Chromosome"/>
</dbReference>
<protein>
    <submittedName>
        <fullName evidence="7">C40 family peptidase</fullName>
    </submittedName>
</protein>
<dbReference type="GO" id="GO:0006508">
    <property type="term" value="P:proteolysis"/>
    <property type="evidence" value="ECO:0007669"/>
    <property type="project" value="UniProtKB-KW"/>
</dbReference>
<evidence type="ECO:0000256" key="4">
    <source>
        <dbReference type="ARBA" id="ARBA00022807"/>
    </source>
</evidence>
<keyword evidence="8" id="KW-1185">Reference proteome</keyword>
<evidence type="ECO:0000256" key="5">
    <source>
        <dbReference type="SAM" id="SignalP"/>
    </source>
</evidence>
<evidence type="ECO:0000256" key="2">
    <source>
        <dbReference type="ARBA" id="ARBA00022670"/>
    </source>
</evidence>
<dbReference type="Gene3D" id="1.10.101.10">
    <property type="entry name" value="PGBD-like superfamily/PGBD"/>
    <property type="match status" value="1"/>
</dbReference>
<dbReference type="SUPFAM" id="SSF54001">
    <property type="entry name" value="Cysteine proteinases"/>
    <property type="match status" value="1"/>
</dbReference>
<proteinExistence type="inferred from homology"/>
<dbReference type="RefSeq" id="WP_162640806.1">
    <property type="nucleotide sequence ID" value="NZ_CP048286.1"/>
</dbReference>
<evidence type="ECO:0000256" key="1">
    <source>
        <dbReference type="ARBA" id="ARBA00007074"/>
    </source>
</evidence>
<dbReference type="InterPro" id="IPR038765">
    <property type="entry name" value="Papain-like_cys_pep_sf"/>
</dbReference>
<dbReference type="PANTHER" id="PTHR47053">
    <property type="entry name" value="MUREIN DD-ENDOPEPTIDASE MEPH-RELATED"/>
    <property type="match status" value="1"/>
</dbReference>
<dbReference type="EMBL" id="CP048286">
    <property type="protein sequence ID" value="QHW32002.1"/>
    <property type="molecule type" value="Genomic_DNA"/>
</dbReference>
<dbReference type="InterPro" id="IPR002477">
    <property type="entry name" value="Peptidoglycan-bd-like"/>
</dbReference>